<keyword evidence="2" id="KW-1185">Reference proteome</keyword>
<evidence type="ECO:0000313" key="2">
    <source>
        <dbReference type="Proteomes" id="UP001392318"/>
    </source>
</evidence>
<name>A0ACC6RWZ7_9BURK</name>
<dbReference type="EMBL" id="JAYMRU010000055">
    <property type="protein sequence ID" value="MEM5406040.1"/>
    <property type="molecule type" value="Genomic_DNA"/>
</dbReference>
<organism evidence="1 2">
    <name type="scientific">Paraburkholderia unamae</name>
    <dbReference type="NCBI Taxonomy" id="219649"/>
    <lineage>
        <taxon>Bacteria</taxon>
        <taxon>Pseudomonadati</taxon>
        <taxon>Pseudomonadota</taxon>
        <taxon>Betaproteobacteria</taxon>
        <taxon>Burkholderiales</taxon>
        <taxon>Burkholderiaceae</taxon>
        <taxon>Paraburkholderia</taxon>
    </lineage>
</organism>
<comment type="caution">
    <text evidence="1">The sequence shown here is derived from an EMBL/GenBank/DDBJ whole genome shotgun (WGS) entry which is preliminary data.</text>
</comment>
<proteinExistence type="predicted"/>
<accession>A0ACC6RWZ7</accession>
<reference evidence="1" key="1">
    <citation type="submission" date="2024-01" db="EMBL/GenBank/DDBJ databases">
        <title>The diversity of rhizobia nodulating Mimosa spp. in eleven states of Brazil covering several biomes is determined by host plant, location, and edaphic factors.</title>
        <authorList>
            <person name="Rouws L."/>
            <person name="Barauna A."/>
            <person name="Beukes C."/>
            <person name="De Faria S.M."/>
            <person name="Gross E."/>
            <person name="Dos Reis Junior F.B."/>
            <person name="Simon M."/>
            <person name="Maluk M."/>
            <person name="Odee D.W."/>
            <person name="Kenicer G."/>
            <person name="Young J.P.W."/>
            <person name="Reis V.M."/>
            <person name="Zilli J."/>
            <person name="James E.K."/>
        </authorList>
    </citation>
    <scope>NUCLEOTIDE SEQUENCE</scope>
    <source>
        <strain evidence="1">JPY452</strain>
    </source>
</reference>
<dbReference type="Proteomes" id="UP001392318">
    <property type="component" value="Unassembled WGS sequence"/>
</dbReference>
<protein>
    <submittedName>
        <fullName evidence="1">Uncharacterized protein</fullName>
    </submittedName>
</protein>
<gene>
    <name evidence="1" type="ORF">VSR83_39625</name>
</gene>
<evidence type="ECO:0000313" key="1">
    <source>
        <dbReference type="EMBL" id="MEM5406040.1"/>
    </source>
</evidence>
<sequence length="59" mass="6523">VARKGKKSAQFSSMKGVSIKKPWTHPALFSAQDLCEEKLPLTMISLTRGATRRCISTMV</sequence>
<feature type="non-terminal residue" evidence="1">
    <location>
        <position position="1"/>
    </location>
</feature>